<dbReference type="GO" id="GO:0071949">
    <property type="term" value="F:FAD binding"/>
    <property type="evidence" value="ECO:0007669"/>
    <property type="project" value="InterPro"/>
</dbReference>
<dbReference type="Pfam" id="PF21274">
    <property type="entry name" value="Rng_hyd_C"/>
    <property type="match status" value="1"/>
</dbReference>
<evidence type="ECO:0000256" key="2">
    <source>
        <dbReference type="ARBA" id="ARBA00022630"/>
    </source>
</evidence>
<dbReference type="Proteomes" id="UP000252698">
    <property type="component" value="Chromosome"/>
</dbReference>
<organism evidence="6 7">
    <name type="scientific">Streptomyces atratus</name>
    <dbReference type="NCBI Taxonomy" id="1893"/>
    <lineage>
        <taxon>Bacteria</taxon>
        <taxon>Bacillati</taxon>
        <taxon>Actinomycetota</taxon>
        <taxon>Actinomycetes</taxon>
        <taxon>Kitasatosporales</taxon>
        <taxon>Streptomycetaceae</taxon>
        <taxon>Streptomyces</taxon>
    </lineage>
</organism>
<evidence type="ECO:0000259" key="5">
    <source>
        <dbReference type="Pfam" id="PF01494"/>
    </source>
</evidence>
<dbReference type="InterPro" id="IPR036188">
    <property type="entry name" value="FAD/NAD-bd_sf"/>
</dbReference>
<accession>A0A2Z5J683</accession>
<evidence type="ECO:0000313" key="7">
    <source>
        <dbReference type="Proteomes" id="UP000252698"/>
    </source>
</evidence>
<dbReference type="AlphaFoldDB" id="A0A2Z5J683"/>
<evidence type="ECO:0000256" key="3">
    <source>
        <dbReference type="ARBA" id="ARBA00022827"/>
    </source>
</evidence>
<evidence type="ECO:0000256" key="1">
    <source>
        <dbReference type="ARBA" id="ARBA00001974"/>
    </source>
</evidence>
<dbReference type="InterPro" id="IPR050641">
    <property type="entry name" value="RIFMO-like"/>
</dbReference>
<dbReference type="Gene3D" id="3.40.30.120">
    <property type="match status" value="1"/>
</dbReference>
<evidence type="ECO:0000313" key="6">
    <source>
        <dbReference type="EMBL" id="AXE75828.1"/>
    </source>
</evidence>
<proteinExistence type="predicted"/>
<feature type="region of interest" description="Disordered" evidence="4">
    <location>
        <begin position="423"/>
        <end position="444"/>
    </location>
</feature>
<sequence length="560" mass="59981">MGFSRFGGQHHLVMVTSKCILVVTWSIVQVVRRLAVTESHTSVLIVGGGPVGLALSCLLSGHGVGHVLIETHPATSRHPKARGVSARSMEIFRRIGLEKTVRAAGLPAEQVYFYRGLDLVDPDYVRTGLAQEPGEGPEHTPSPGLICSQDVLEPLLLRRAEEPADSRVRFGTRLVSFADDGLGVQAVIEERATGRRDRLRADWLVGCDGAASTVRAGAGIAMEGPTGLGRYLSIRFEAPLGQVVADRASASYFLTFPGRGGFMAVDNDRHWIYQYPLGADAGAAADPTDHRILAGLVRKAAGIPDLDVTVRDTMTWRMDAQLADSYRRSRVLLAGDAAHVIPPTGGHGMNTGIGDADNLAWKLAAVTAGYAGEALLDTYEAERRPVARQVIDTSIANATNRAGYRIDDELLLTATYRSAAVIPDPEHAGHPSTLDTSGYRPGCRPGERVPHIRLTAGPADVTSTLDLVGPGFTLLTPDDDPQWQVQADAVRQAGIPLILRAVRTTAQREAEPGQWARLIGADHADDALLVRPDGHIAWRGTCPTGLSTFPALVRRVLATP</sequence>
<evidence type="ECO:0000256" key="4">
    <source>
        <dbReference type="SAM" id="MobiDB-lite"/>
    </source>
</evidence>
<keyword evidence="2" id="KW-0285">Flavoprotein</keyword>
<dbReference type="PRINTS" id="PR00420">
    <property type="entry name" value="RNGMNOXGNASE"/>
</dbReference>
<dbReference type="PANTHER" id="PTHR43004">
    <property type="entry name" value="TRK SYSTEM POTASSIUM UPTAKE PROTEIN"/>
    <property type="match status" value="1"/>
</dbReference>
<protein>
    <submittedName>
        <fullName evidence="6">2-polyprenyl-6-methoxyphenol hydroxylase</fullName>
    </submittedName>
</protein>
<dbReference type="Gene3D" id="3.50.50.60">
    <property type="entry name" value="FAD/NAD(P)-binding domain"/>
    <property type="match status" value="1"/>
</dbReference>
<reference evidence="6 7" key="1">
    <citation type="journal article" date="2018" name="Front. Microbiol.">
        <title>Genome Sequencing of Streptomyces atratus SCSIOZH16 and Activation Production of Nocardamine via Metabolic Engineering.</title>
        <authorList>
            <person name="Li Y."/>
            <person name="Zhang C."/>
            <person name="Liu C."/>
            <person name="Ju J."/>
            <person name="Ma J."/>
        </authorList>
    </citation>
    <scope>NUCLEOTIDE SEQUENCE [LARGE SCALE GENOMIC DNA]</scope>
    <source>
        <strain evidence="6 7">SCSIO_ZH16</strain>
    </source>
</reference>
<keyword evidence="3" id="KW-0274">FAD</keyword>
<dbReference type="EMBL" id="CP027306">
    <property type="protein sequence ID" value="AXE75828.1"/>
    <property type="molecule type" value="Genomic_DNA"/>
</dbReference>
<dbReference type="PANTHER" id="PTHR43004:SF19">
    <property type="entry name" value="BINDING MONOOXYGENASE, PUTATIVE (JCVI)-RELATED"/>
    <property type="match status" value="1"/>
</dbReference>
<dbReference type="KEGG" id="sata:C5746_01215"/>
<dbReference type="Gene3D" id="3.30.9.10">
    <property type="entry name" value="D-Amino Acid Oxidase, subunit A, domain 2"/>
    <property type="match status" value="1"/>
</dbReference>
<comment type="cofactor">
    <cofactor evidence="1">
        <name>FAD</name>
        <dbReference type="ChEBI" id="CHEBI:57692"/>
    </cofactor>
</comment>
<dbReference type="SUPFAM" id="SSF51905">
    <property type="entry name" value="FAD/NAD(P)-binding domain"/>
    <property type="match status" value="1"/>
</dbReference>
<dbReference type="Pfam" id="PF01494">
    <property type="entry name" value="FAD_binding_3"/>
    <property type="match status" value="1"/>
</dbReference>
<feature type="domain" description="FAD-binding" evidence="5">
    <location>
        <begin position="41"/>
        <end position="393"/>
    </location>
</feature>
<dbReference type="InterPro" id="IPR002938">
    <property type="entry name" value="FAD-bd"/>
</dbReference>
<gene>
    <name evidence="6" type="ORF">C5746_01215</name>
</gene>
<name>A0A2Z5J683_STRAR</name>
<dbReference type="GO" id="GO:0016709">
    <property type="term" value="F:oxidoreductase activity, acting on paired donors, with incorporation or reduction of molecular oxygen, NAD(P)H as one donor, and incorporation of one atom of oxygen"/>
    <property type="evidence" value="ECO:0007669"/>
    <property type="project" value="UniProtKB-ARBA"/>
</dbReference>